<evidence type="ECO:0000313" key="10">
    <source>
        <dbReference type="RefSeq" id="XP_011633717.1"/>
    </source>
</evidence>
<dbReference type="KEGG" id="pbar:105424910"/>
<evidence type="ECO:0000256" key="2">
    <source>
        <dbReference type="ARBA" id="ARBA00022475"/>
    </source>
</evidence>
<dbReference type="GO" id="GO:0050909">
    <property type="term" value="P:sensory perception of taste"/>
    <property type="evidence" value="ECO:0007669"/>
    <property type="project" value="InterPro"/>
</dbReference>
<dbReference type="Proteomes" id="UP000504615">
    <property type="component" value="Unplaced"/>
</dbReference>
<accession>A0A6I9W1N4</accession>
<dbReference type="GO" id="GO:0007635">
    <property type="term" value="P:chemosensory behavior"/>
    <property type="evidence" value="ECO:0007669"/>
    <property type="project" value="TreeGrafter"/>
</dbReference>
<keyword evidence="6" id="KW-0675">Receptor</keyword>
<feature type="transmembrane region" description="Helical" evidence="8">
    <location>
        <begin position="41"/>
        <end position="64"/>
    </location>
</feature>
<comment type="subcellular location">
    <subcellularLocation>
        <location evidence="1">Cell membrane</location>
        <topology evidence="1">Multi-pass membrane protein</topology>
    </subcellularLocation>
</comment>
<dbReference type="OrthoDB" id="6478931at2759"/>
<evidence type="ECO:0000256" key="6">
    <source>
        <dbReference type="ARBA" id="ARBA00023170"/>
    </source>
</evidence>
<evidence type="ECO:0000256" key="4">
    <source>
        <dbReference type="ARBA" id="ARBA00022989"/>
    </source>
</evidence>
<dbReference type="RefSeq" id="XP_011633717.1">
    <property type="nucleotide sequence ID" value="XM_011635415.1"/>
</dbReference>
<reference evidence="10" key="1">
    <citation type="submission" date="2025-08" db="UniProtKB">
        <authorList>
            <consortium name="RefSeq"/>
        </authorList>
    </citation>
    <scope>IDENTIFICATION</scope>
</reference>
<dbReference type="PANTHER" id="PTHR21143:SF123">
    <property type="entry name" value="GUSTATORY RECEPTOR FOR SUGAR TASTE 43A-RELATED"/>
    <property type="match status" value="1"/>
</dbReference>
<organism evidence="9 10">
    <name type="scientific">Pogonomyrmex barbatus</name>
    <name type="common">red harvester ant</name>
    <dbReference type="NCBI Taxonomy" id="144034"/>
    <lineage>
        <taxon>Eukaryota</taxon>
        <taxon>Metazoa</taxon>
        <taxon>Ecdysozoa</taxon>
        <taxon>Arthropoda</taxon>
        <taxon>Hexapoda</taxon>
        <taxon>Insecta</taxon>
        <taxon>Pterygota</taxon>
        <taxon>Neoptera</taxon>
        <taxon>Endopterygota</taxon>
        <taxon>Hymenoptera</taxon>
        <taxon>Apocrita</taxon>
        <taxon>Aculeata</taxon>
        <taxon>Formicoidea</taxon>
        <taxon>Formicidae</taxon>
        <taxon>Myrmicinae</taxon>
        <taxon>Pogonomyrmex</taxon>
    </lineage>
</organism>
<evidence type="ECO:0000256" key="3">
    <source>
        <dbReference type="ARBA" id="ARBA00022692"/>
    </source>
</evidence>
<keyword evidence="2" id="KW-1003">Cell membrane</keyword>
<name>A0A6I9W1N4_9HYME</name>
<keyword evidence="7" id="KW-0807">Transducer</keyword>
<keyword evidence="3 8" id="KW-0812">Transmembrane</keyword>
<gene>
    <name evidence="10" type="primary">LOC105424910</name>
</gene>
<keyword evidence="9" id="KW-1185">Reference proteome</keyword>
<dbReference type="GeneID" id="105424910"/>
<dbReference type="AlphaFoldDB" id="A0A6I9W1N4"/>
<proteinExistence type="predicted"/>
<sequence>MIVLIIIKINLFLDGKSFTDNISQLMTVHASLCDTVTLINAAYGVVALVITITCLIHLIITPYFLIIEADGRREPLFLAVQGLWCIFHIWRLLMIVQPTYAATTEGKKTAALVSQLLSVSPDREGRKQLEIFSLQLLHRPLEFSACGLFTLDRTLVTSIAGAVTTYLVILIQFQKEDDTKGNFDNMLKNATQMLKNASTLHNITAGRLGLN</sequence>
<dbReference type="GO" id="GO:0008049">
    <property type="term" value="P:male courtship behavior"/>
    <property type="evidence" value="ECO:0007669"/>
    <property type="project" value="TreeGrafter"/>
</dbReference>
<dbReference type="InterPro" id="IPR013604">
    <property type="entry name" value="7TM_chemorcpt"/>
</dbReference>
<keyword evidence="4 8" id="KW-1133">Transmembrane helix</keyword>
<dbReference type="GO" id="GO:0007165">
    <property type="term" value="P:signal transduction"/>
    <property type="evidence" value="ECO:0007669"/>
    <property type="project" value="UniProtKB-KW"/>
</dbReference>
<dbReference type="PANTHER" id="PTHR21143">
    <property type="entry name" value="INVERTEBRATE GUSTATORY RECEPTOR"/>
    <property type="match status" value="1"/>
</dbReference>
<dbReference type="GO" id="GO:0005886">
    <property type="term" value="C:plasma membrane"/>
    <property type="evidence" value="ECO:0007669"/>
    <property type="project" value="UniProtKB-SubCell"/>
</dbReference>
<dbReference type="GO" id="GO:0030424">
    <property type="term" value="C:axon"/>
    <property type="evidence" value="ECO:0007669"/>
    <property type="project" value="TreeGrafter"/>
</dbReference>
<evidence type="ECO:0000256" key="7">
    <source>
        <dbReference type="ARBA" id="ARBA00023224"/>
    </source>
</evidence>
<feature type="transmembrane region" description="Helical" evidence="8">
    <location>
        <begin position="76"/>
        <end position="96"/>
    </location>
</feature>
<dbReference type="GO" id="GO:0030425">
    <property type="term" value="C:dendrite"/>
    <property type="evidence" value="ECO:0007669"/>
    <property type="project" value="TreeGrafter"/>
</dbReference>
<keyword evidence="5 8" id="KW-0472">Membrane</keyword>
<evidence type="ECO:0000256" key="8">
    <source>
        <dbReference type="SAM" id="Phobius"/>
    </source>
</evidence>
<dbReference type="Pfam" id="PF08395">
    <property type="entry name" value="7tm_7"/>
    <property type="match status" value="1"/>
</dbReference>
<protein>
    <submittedName>
        <fullName evidence="10">Gustatory receptor for sugar taste 43a-like</fullName>
    </submittedName>
</protein>
<evidence type="ECO:0000313" key="9">
    <source>
        <dbReference type="Proteomes" id="UP000504615"/>
    </source>
</evidence>
<evidence type="ECO:0000256" key="5">
    <source>
        <dbReference type="ARBA" id="ARBA00023136"/>
    </source>
</evidence>
<dbReference type="GO" id="GO:0043025">
    <property type="term" value="C:neuronal cell body"/>
    <property type="evidence" value="ECO:0007669"/>
    <property type="project" value="TreeGrafter"/>
</dbReference>
<evidence type="ECO:0000256" key="1">
    <source>
        <dbReference type="ARBA" id="ARBA00004651"/>
    </source>
</evidence>